<proteinExistence type="predicted"/>
<sequence length="118" mass="13184">MLSHSQLVSQNHVTSTRVELSSIKAATIFLYSSLYIFLTSLTISVAISFISLCNDGYTICMTGFVINGCEDLAITDNDYFDIDKFCVCFGATTNCLLYKSRSFKTLSAPWGIRRYCNI</sequence>
<evidence type="ECO:0000313" key="1">
    <source>
        <dbReference type="EMBL" id="KAJ7530412.1"/>
    </source>
</evidence>
<gene>
    <name evidence="1" type="ORF">O6H91_14G003200</name>
</gene>
<accession>A0ACC2BKX1</accession>
<keyword evidence="2" id="KW-1185">Reference proteome</keyword>
<organism evidence="1 2">
    <name type="scientific">Diphasiastrum complanatum</name>
    <name type="common">Issler's clubmoss</name>
    <name type="synonym">Lycopodium complanatum</name>
    <dbReference type="NCBI Taxonomy" id="34168"/>
    <lineage>
        <taxon>Eukaryota</taxon>
        <taxon>Viridiplantae</taxon>
        <taxon>Streptophyta</taxon>
        <taxon>Embryophyta</taxon>
        <taxon>Tracheophyta</taxon>
        <taxon>Lycopodiopsida</taxon>
        <taxon>Lycopodiales</taxon>
        <taxon>Lycopodiaceae</taxon>
        <taxon>Lycopodioideae</taxon>
        <taxon>Diphasiastrum</taxon>
    </lineage>
</organism>
<protein>
    <submittedName>
        <fullName evidence="1">Uncharacterized protein</fullName>
    </submittedName>
</protein>
<comment type="caution">
    <text evidence="1">The sequence shown here is derived from an EMBL/GenBank/DDBJ whole genome shotgun (WGS) entry which is preliminary data.</text>
</comment>
<evidence type="ECO:0000313" key="2">
    <source>
        <dbReference type="Proteomes" id="UP001162992"/>
    </source>
</evidence>
<reference evidence="2" key="1">
    <citation type="journal article" date="2024" name="Proc. Natl. Acad. Sci. U.S.A.">
        <title>Extraordinary preservation of gene collinearity over three hundred million years revealed in homosporous lycophytes.</title>
        <authorList>
            <person name="Li C."/>
            <person name="Wickell D."/>
            <person name="Kuo L.Y."/>
            <person name="Chen X."/>
            <person name="Nie B."/>
            <person name="Liao X."/>
            <person name="Peng D."/>
            <person name="Ji J."/>
            <person name="Jenkins J."/>
            <person name="Williams M."/>
            <person name="Shu S."/>
            <person name="Plott C."/>
            <person name="Barry K."/>
            <person name="Rajasekar S."/>
            <person name="Grimwood J."/>
            <person name="Han X."/>
            <person name="Sun S."/>
            <person name="Hou Z."/>
            <person name="He W."/>
            <person name="Dai G."/>
            <person name="Sun C."/>
            <person name="Schmutz J."/>
            <person name="Leebens-Mack J.H."/>
            <person name="Li F.W."/>
            <person name="Wang L."/>
        </authorList>
    </citation>
    <scope>NUCLEOTIDE SEQUENCE [LARGE SCALE GENOMIC DNA]</scope>
    <source>
        <strain evidence="2">cv. PW_Plant_1</strain>
    </source>
</reference>
<dbReference type="EMBL" id="CM055105">
    <property type="protein sequence ID" value="KAJ7530412.1"/>
    <property type="molecule type" value="Genomic_DNA"/>
</dbReference>
<name>A0ACC2BKX1_DIPCM</name>
<dbReference type="Proteomes" id="UP001162992">
    <property type="component" value="Chromosome 14"/>
</dbReference>